<dbReference type="AlphaFoldDB" id="A0A0F9RRG8"/>
<evidence type="ECO:0000313" key="1">
    <source>
        <dbReference type="EMBL" id="KKN59085.1"/>
    </source>
</evidence>
<sequence>MPKFFESIRTEVQTIDNEVSTIAQDINSLSSAVAAVSTPISDITKGASLAIATAGVIQTIDNEISSLSEDMNSLSSAIATVDNEISTITEVIKKGTGTEIASNKSLVDAFGVNGTSILTHDHTDGSLMGRLNSAHIEIVILFVIPEAVGSINAHNTAIRTILETQGEVITITQADALTYPDFGSATICVLGTNNGTAWTTANLAHLKTVPSLSILCCDATSAAYMQIGTDGGNAASKTVLNAIGNIEGSILGAGLHDVTGLAVGANTIAAAGTTFSTLDMSDADITEIWYGYESVNANTDVLVGCITKAQPDGSIGIDADGLEVSKTICFYGPAYSCNDLNTLGQAVLKLMIIKIIHATTVGLAVELSGSIGDVETKLFGNMSNRHSNAVPLAAFISGNSGGTGTELPNSKSLYDVQKDLSTAIVTIDNEVSALDDKVEGLSTAIQRKPVAKDWWSAITPVLTITGTSTAKAFPEVTIPSSGGNRLPAGVVIQGAIAMVKFRKIKNTHATKDNALSHVQHLQVRDDGGGSWHNALTLPDGLLDIATATVEGGDLWIGNIDLSSSGYVDGADTYEFQIDEAHAEQTNLELRGIQSGIRVYYY</sequence>
<protein>
    <submittedName>
        <fullName evidence="1">Uncharacterized protein</fullName>
    </submittedName>
</protein>
<gene>
    <name evidence="1" type="ORF">LCGC14_0545650</name>
</gene>
<organism evidence="1">
    <name type="scientific">marine sediment metagenome</name>
    <dbReference type="NCBI Taxonomy" id="412755"/>
    <lineage>
        <taxon>unclassified sequences</taxon>
        <taxon>metagenomes</taxon>
        <taxon>ecological metagenomes</taxon>
    </lineage>
</organism>
<reference evidence="1" key="1">
    <citation type="journal article" date="2015" name="Nature">
        <title>Complex archaea that bridge the gap between prokaryotes and eukaryotes.</title>
        <authorList>
            <person name="Spang A."/>
            <person name="Saw J.H."/>
            <person name="Jorgensen S.L."/>
            <person name="Zaremba-Niedzwiedzka K."/>
            <person name="Martijn J."/>
            <person name="Lind A.E."/>
            <person name="van Eijk R."/>
            <person name="Schleper C."/>
            <person name="Guy L."/>
            <person name="Ettema T.J."/>
        </authorList>
    </citation>
    <scope>NUCLEOTIDE SEQUENCE</scope>
</reference>
<dbReference type="EMBL" id="LAZR01000740">
    <property type="protein sequence ID" value="KKN59085.1"/>
    <property type="molecule type" value="Genomic_DNA"/>
</dbReference>
<name>A0A0F9RRG8_9ZZZZ</name>
<proteinExistence type="predicted"/>
<accession>A0A0F9RRG8</accession>
<comment type="caution">
    <text evidence="1">The sequence shown here is derived from an EMBL/GenBank/DDBJ whole genome shotgun (WGS) entry which is preliminary data.</text>
</comment>